<feature type="domain" description="4Fe-4S ferredoxin-type" evidence="5">
    <location>
        <begin position="40"/>
        <end position="69"/>
    </location>
</feature>
<evidence type="ECO:0000256" key="2">
    <source>
        <dbReference type="ARBA" id="ARBA00022723"/>
    </source>
</evidence>
<evidence type="ECO:0000256" key="1">
    <source>
        <dbReference type="ARBA" id="ARBA00022485"/>
    </source>
</evidence>
<accession>A0A1I6E766</accession>
<evidence type="ECO:0000313" key="8">
    <source>
        <dbReference type="Proteomes" id="UP000199584"/>
    </source>
</evidence>
<dbReference type="GO" id="GO:0046872">
    <property type="term" value="F:metal ion binding"/>
    <property type="evidence" value="ECO:0007669"/>
    <property type="project" value="UniProtKB-KW"/>
</dbReference>
<evidence type="ECO:0000313" key="7">
    <source>
        <dbReference type="EMBL" id="SFR13497.1"/>
    </source>
</evidence>
<keyword evidence="4" id="KW-0411">Iron-sulfur</keyword>
<dbReference type="PROSITE" id="PS51379">
    <property type="entry name" value="4FE4S_FER_2"/>
    <property type="match status" value="2"/>
</dbReference>
<gene>
    <name evidence="7" type="ORF">SAMN05660706_12812</name>
</gene>
<dbReference type="AlphaFoldDB" id="A0A1I6E766"/>
<dbReference type="STRING" id="39060.SAMN05660706_12812"/>
<dbReference type="InterPro" id="IPR017896">
    <property type="entry name" value="4Fe4S_Fe-S-bd"/>
</dbReference>
<keyword evidence="2" id="KW-0479">Metal-binding</keyword>
<dbReference type="Gene3D" id="3.40.950.10">
    <property type="entry name" value="Fe-only Hydrogenase (Larger Subunit), Chain L, domain 3"/>
    <property type="match status" value="1"/>
</dbReference>
<organism evidence="7 8">
    <name type="scientific">Desulfoscipio geothermicus DSM 3669</name>
    <dbReference type="NCBI Taxonomy" id="1121426"/>
    <lineage>
        <taxon>Bacteria</taxon>
        <taxon>Bacillati</taxon>
        <taxon>Bacillota</taxon>
        <taxon>Clostridia</taxon>
        <taxon>Eubacteriales</taxon>
        <taxon>Desulfallaceae</taxon>
        <taxon>Desulfoscipio</taxon>
    </lineage>
</organism>
<dbReference type="InterPro" id="IPR050395">
    <property type="entry name" value="4Fe4S_Ferredoxin_RnfB"/>
</dbReference>
<dbReference type="Pfam" id="PF04060">
    <property type="entry name" value="FeS"/>
    <property type="match status" value="1"/>
</dbReference>
<evidence type="ECO:0000256" key="4">
    <source>
        <dbReference type="ARBA" id="ARBA00023014"/>
    </source>
</evidence>
<feature type="domain" description="4Fe-4S" evidence="6">
    <location>
        <begin position="366"/>
        <end position="425"/>
    </location>
</feature>
<keyword evidence="8" id="KW-1185">Reference proteome</keyword>
<protein>
    <submittedName>
        <fullName evidence="7">Iron only hydrogenase large subunit, C-terminal domain</fullName>
    </submittedName>
</protein>
<dbReference type="PROSITE" id="PS00198">
    <property type="entry name" value="4FE4S_FER_1"/>
    <property type="match status" value="1"/>
</dbReference>
<dbReference type="GO" id="GO:0051539">
    <property type="term" value="F:4 iron, 4 sulfur cluster binding"/>
    <property type="evidence" value="ECO:0007669"/>
    <property type="project" value="UniProtKB-KW"/>
</dbReference>
<name>A0A1I6E766_9FIRM</name>
<feature type="domain" description="4Fe-4S ferredoxin-type" evidence="5">
    <location>
        <begin position="10"/>
        <end position="39"/>
    </location>
</feature>
<dbReference type="Pfam" id="PF02906">
    <property type="entry name" value="Fe_hyd_lg_C"/>
    <property type="match status" value="2"/>
</dbReference>
<dbReference type="Gene3D" id="1.10.15.40">
    <property type="entry name" value="Electron transport complex subunit B, putative Fe-S cluster"/>
    <property type="match status" value="1"/>
</dbReference>
<reference evidence="8" key="1">
    <citation type="submission" date="2016-10" db="EMBL/GenBank/DDBJ databases">
        <authorList>
            <person name="Varghese N."/>
            <person name="Submissions S."/>
        </authorList>
    </citation>
    <scope>NUCLEOTIDE SEQUENCE [LARGE SCALE GENOMIC DNA]</scope>
    <source>
        <strain evidence="8">DSM 3669</strain>
    </source>
</reference>
<dbReference type="Gene3D" id="3.30.70.20">
    <property type="match status" value="1"/>
</dbReference>
<dbReference type="SUPFAM" id="SSF54862">
    <property type="entry name" value="4Fe-4S ferredoxins"/>
    <property type="match status" value="1"/>
</dbReference>
<dbReference type="PANTHER" id="PTHR43560:SF1">
    <property type="entry name" value="ION-TRANSLOCATING OXIDOREDUCTASE COMPLEX SUBUNIT B"/>
    <property type="match status" value="1"/>
</dbReference>
<keyword evidence="1" id="KW-0004">4Fe-4S</keyword>
<dbReference type="InterPro" id="IPR009016">
    <property type="entry name" value="Fe_hydrogenase"/>
</dbReference>
<keyword evidence="3" id="KW-0408">Iron</keyword>
<dbReference type="InterPro" id="IPR017900">
    <property type="entry name" value="4Fe4S_Fe_S_CS"/>
</dbReference>
<evidence type="ECO:0000259" key="5">
    <source>
        <dbReference type="PROSITE" id="PS51379"/>
    </source>
</evidence>
<evidence type="ECO:0000259" key="6">
    <source>
        <dbReference type="PROSITE" id="PS51656"/>
    </source>
</evidence>
<dbReference type="EMBL" id="FOYM01000028">
    <property type="protein sequence ID" value="SFR13497.1"/>
    <property type="molecule type" value="Genomic_DNA"/>
</dbReference>
<proteinExistence type="predicted"/>
<evidence type="ECO:0000256" key="3">
    <source>
        <dbReference type="ARBA" id="ARBA00023004"/>
    </source>
</evidence>
<dbReference type="Proteomes" id="UP000199584">
    <property type="component" value="Unassembled WGS sequence"/>
</dbReference>
<dbReference type="Pfam" id="PF13237">
    <property type="entry name" value="Fer4_10"/>
    <property type="match status" value="1"/>
</dbReference>
<sequence>MVNKVQKYFHSVTLDGEKCKGCTNCIKHCPTEAIRVREGQARIIEERCIDCGECIRICPNRAKLAITDPLATLANFKYTIALPAPSLYAQFGPGVMPHHILGALLDLGFDTYFEVAVGAEAVSMHLREYLGRQCPRPAISSACPAVIRLMQVKFPGLLEHIVPMETPMEVAARMARERAARDHGLKDEEIGIFFITPCPAKVTAVKQPFGERSYVDGAISMSAIYGEILGRLESPTTRLLSSISPARGVGWGKTGGENHAIKEHSLLAVDGIHNVINVLEEIERGGLRDIDYVEAQACTGGCIGGPLVPQNPFVSRVRMESLLKKLAGREQQLPEIPTDPGYYRLKSPIAPRPTLKLSNDIQKAISMLEEVERITAELPGLDCGSCGSPSCRALAEDIVRGYAETSFCVFKLREKLQLLAREIVDLAHMRPPAMGRETVNGTEEGQK</sequence>
<dbReference type="InterPro" id="IPR004108">
    <property type="entry name" value="Fe_hydrogenase_lsu_C"/>
</dbReference>
<dbReference type="PANTHER" id="PTHR43560">
    <property type="entry name" value="ION-TRANSLOCATING OXIDOREDUCTASE COMPLEX SUBUNIT B"/>
    <property type="match status" value="1"/>
</dbReference>
<dbReference type="PROSITE" id="PS51656">
    <property type="entry name" value="4FE4S"/>
    <property type="match status" value="1"/>
</dbReference>
<dbReference type="InterPro" id="IPR007202">
    <property type="entry name" value="4Fe-4S_dom"/>
</dbReference>
<dbReference type="SUPFAM" id="SSF53920">
    <property type="entry name" value="Fe-only hydrogenase"/>
    <property type="match status" value="1"/>
</dbReference>